<dbReference type="PROSITE" id="PS50931">
    <property type="entry name" value="HTH_LYSR"/>
    <property type="match status" value="1"/>
</dbReference>
<evidence type="ECO:0000313" key="6">
    <source>
        <dbReference type="EMBL" id="MDR5896893.1"/>
    </source>
</evidence>
<comment type="caution">
    <text evidence="6">The sequence shown here is derived from an EMBL/GenBank/DDBJ whole genome shotgun (WGS) entry which is preliminary data.</text>
</comment>
<evidence type="ECO:0000256" key="4">
    <source>
        <dbReference type="ARBA" id="ARBA00023163"/>
    </source>
</evidence>
<evidence type="ECO:0000313" key="7">
    <source>
        <dbReference type="Proteomes" id="UP001269375"/>
    </source>
</evidence>
<dbReference type="InterPro" id="IPR005119">
    <property type="entry name" value="LysR_subst-bd"/>
</dbReference>
<dbReference type="Gene3D" id="1.10.10.10">
    <property type="entry name" value="Winged helix-like DNA-binding domain superfamily/Winged helix DNA-binding domain"/>
    <property type="match status" value="1"/>
</dbReference>
<evidence type="ECO:0000259" key="5">
    <source>
        <dbReference type="PROSITE" id="PS50931"/>
    </source>
</evidence>
<dbReference type="PANTHER" id="PTHR30537:SF5">
    <property type="entry name" value="HTH-TYPE TRANSCRIPTIONAL ACTIVATOR TTDR-RELATED"/>
    <property type="match status" value="1"/>
</dbReference>
<dbReference type="InterPro" id="IPR036388">
    <property type="entry name" value="WH-like_DNA-bd_sf"/>
</dbReference>
<keyword evidence="7" id="KW-1185">Reference proteome</keyword>
<dbReference type="SUPFAM" id="SSF46785">
    <property type="entry name" value="Winged helix' DNA-binding domain"/>
    <property type="match status" value="1"/>
</dbReference>
<dbReference type="Proteomes" id="UP001269375">
    <property type="component" value="Unassembled WGS sequence"/>
</dbReference>
<sequence length="305" mass="33116">MNLNHLKLFLAVAEQESILAASRVLGIPNSTLARQLKAFERQLGQQLILRSTRHLRLTAEGRALAERARPLIEELEDLGDDVKSHQGTLSGTLTVAIPSEFGVTWLNGCIAQFTKAHPSLELECITSMAPLDPVRRDVHVSIAYHRGDKADSTQVIRPLLTMKSSVVIAPSLLGDRSPPATIKALAGEPCISTLTALKANPWVFLDDRGQAVTLRTTSRYRVDSSQMLISGALAGIGYAIIPTAFCEPYLATGELIELTLDHTPAPLEIVAIYPDRNGISTRTRAFVDLIEAELKRSVGALEVPS</sequence>
<keyword evidence="3" id="KW-0238">DNA-binding</keyword>
<dbReference type="RefSeq" id="WP_251593661.1">
    <property type="nucleotide sequence ID" value="NZ_JAMLJI010000003.1"/>
</dbReference>
<proteinExistence type="inferred from homology"/>
<dbReference type="InterPro" id="IPR058163">
    <property type="entry name" value="LysR-type_TF_proteobact-type"/>
</dbReference>
<comment type="similarity">
    <text evidence="1">Belongs to the LysR transcriptional regulatory family.</text>
</comment>
<reference evidence="6 7" key="1">
    <citation type="submission" date="2023-04" db="EMBL/GenBank/DDBJ databases">
        <title>A long-awaited taxogenomic arrangement of the family Halomonadaceae.</title>
        <authorList>
            <person name="De La Haba R."/>
            <person name="Chuvochina M."/>
            <person name="Wittouck S."/>
            <person name="Arahal D.R."/>
            <person name="Sanchez-Porro C."/>
            <person name="Hugenholtz P."/>
            <person name="Ventosa A."/>
        </authorList>
    </citation>
    <scope>NUCLEOTIDE SEQUENCE [LARGE SCALE GENOMIC DNA]</scope>
    <source>
        <strain evidence="6 7">DSM 22428</strain>
    </source>
</reference>
<dbReference type="Pfam" id="PF00126">
    <property type="entry name" value="HTH_1"/>
    <property type="match status" value="1"/>
</dbReference>
<dbReference type="Gene3D" id="3.40.190.290">
    <property type="match status" value="1"/>
</dbReference>
<organism evidence="6 7">
    <name type="scientific">Larsenimonas suaedae</name>
    <dbReference type="NCBI Taxonomy" id="1851019"/>
    <lineage>
        <taxon>Bacteria</taxon>
        <taxon>Pseudomonadati</taxon>
        <taxon>Pseudomonadota</taxon>
        <taxon>Gammaproteobacteria</taxon>
        <taxon>Oceanospirillales</taxon>
        <taxon>Halomonadaceae</taxon>
        <taxon>Larsenimonas</taxon>
    </lineage>
</organism>
<accession>A0ABU1H017</accession>
<evidence type="ECO:0000256" key="2">
    <source>
        <dbReference type="ARBA" id="ARBA00023015"/>
    </source>
</evidence>
<evidence type="ECO:0000256" key="1">
    <source>
        <dbReference type="ARBA" id="ARBA00009437"/>
    </source>
</evidence>
<feature type="domain" description="HTH lysR-type" evidence="5">
    <location>
        <begin position="1"/>
        <end position="58"/>
    </location>
</feature>
<gene>
    <name evidence="6" type="ORF">QC825_12490</name>
</gene>
<dbReference type="SUPFAM" id="SSF53850">
    <property type="entry name" value="Periplasmic binding protein-like II"/>
    <property type="match status" value="1"/>
</dbReference>
<dbReference type="EMBL" id="JARWAO010000007">
    <property type="protein sequence ID" value="MDR5896893.1"/>
    <property type="molecule type" value="Genomic_DNA"/>
</dbReference>
<keyword evidence="4" id="KW-0804">Transcription</keyword>
<keyword evidence="2" id="KW-0805">Transcription regulation</keyword>
<dbReference type="InterPro" id="IPR036390">
    <property type="entry name" value="WH_DNA-bd_sf"/>
</dbReference>
<dbReference type="CDD" id="cd08422">
    <property type="entry name" value="PBP2_CrgA_like"/>
    <property type="match status" value="1"/>
</dbReference>
<evidence type="ECO:0000256" key="3">
    <source>
        <dbReference type="ARBA" id="ARBA00023125"/>
    </source>
</evidence>
<protein>
    <submittedName>
        <fullName evidence="6">LysR family transcriptional regulator</fullName>
    </submittedName>
</protein>
<dbReference type="Pfam" id="PF03466">
    <property type="entry name" value="LysR_substrate"/>
    <property type="match status" value="1"/>
</dbReference>
<dbReference type="PANTHER" id="PTHR30537">
    <property type="entry name" value="HTH-TYPE TRANSCRIPTIONAL REGULATOR"/>
    <property type="match status" value="1"/>
</dbReference>
<name>A0ABU1H017_9GAMM</name>
<dbReference type="InterPro" id="IPR000847">
    <property type="entry name" value="LysR_HTH_N"/>
</dbReference>